<feature type="domain" description="Ig-like" evidence="3">
    <location>
        <begin position="514"/>
        <end position="609"/>
    </location>
</feature>
<dbReference type="Pfam" id="PF04213">
    <property type="entry name" value="HtaA"/>
    <property type="match status" value="1"/>
</dbReference>
<dbReference type="InterPro" id="IPR027994">
    <property type="entry name" value="WxL_dom"/>
</dbReference>
<dbReference type="SUPFAM" id="SSF48726">
    <property type="entry name" value="Immunoglobulin"/>
    <property type="match status" value="1"/>
</dbReference>
<evidence type="ECO:0000313" key="5">
    <source>
        <dbReference type="Proteomes" id="UP000236732"/>
    </source>
</evidence>
<dbReference type="Gene3D" id="2.60.40.10">
    <property type="entry name" value="Immunoglobulins"/>
    <property type="match status" value="1"/>
</dbReference>
<feature type="signal peptide" evidence="2">
    <location>
        <begin position="1"/>
        <end position="26"/>
    </location>
</feature>
<dbReference type="InterPro" id="IPR007110">
    <property type="entry name" value="Ig-like_dom"/>
</dbReference>
<dbReference type="GO" id="GO:0005975">
    <property type="term" value="P:carbohydrate metabolic process"/>
    <property type="evidence" value="ECO:0007669"/>
    <property type="project" value="UniProtKB-ARBA"/>
</dbReference>
<sequence length="742" mass="75032">MRVLRGAIASILAAAALLTAAPSARADTVAITVGTLDWGVKESFRTYITGSIAHGTITTGGGAADNGDGTFRFPLAKGTYDTEQRTVLLSYTGQVRFTGHSGALDLLIANPQVAIGATGSTLYADVTSLPLDGTKPVSYPVVDLATLTLNTPDGSTWTDLPAALTAAGVPAFADFYGEGEALDPVTVTYDGPGGTPAPGSQAPVPEGGGDPGEPGEEWTPPGTVKHTSEALSPGLAGITSVDVDQRRNRVYAAGAGKVTAVPGGTSTDIPGAQHVRVDSATGDVYVLTGRTYGQEGDQSTVTLWRDGVELLALNATYAQALALDLERDRIYVIHFEAGANLGDARLSLLTRDGDAWKVAATVSRPYASSVAVAPDGTPYTGAGTKPGVVRHDPATLAGATVVEDAHQLLAFAPDGTLYAGSLFGNVTKITPSGVETFRTVLYQTSLAVNPRTGDLYASRALGSDVLVYRDGKLVEEGIPGGVARYGIAIGPDDKVYVPDNTQDRLAVLTRNQSPTIGQNPRSVTAARGEQVTFTASATGAPEPAVTWQARPSGGEWADVPGANTTTLTVRAEQDRTQYRAIFTNPAGRIATAAALLALEGGAAASQTVSAQVVAGHLTLSVAGTAATLTAANAGQSATGSLNTATVTDQRGTVAGWSLVGQVTDFTSAAGGAIAASALGWRPSTDGAAAPGPGAALGQATTLCSAATGTGTGVSACAADLTLNVPAGTRPGAYTATLTLTLS</sequence>
<name>A0A1H6BSQ4_9ACTN</name>
<dbReference type="Pfam" id="PF07679">
    <property type="entry name" value="I-set"/>
    <property type="match status" value="1"/>
</dbReference>
<dbReference type="AlphaFoldDB" id="A0A1H6BSQ4"/>
<evidence type="ECO:0000256" key="2">
    <source>
        <dbReference type="SAM" id="SignalP"/>
    </source>
</evidence>
<accession>A0A1H6BSQ4</accession>
<organism evidence="4 5">
    <name type="scientific">Nonomuraea solani</name>
    <dbReference type="NCBI Taxonomy" id="1144553"/>
    <lineage>
        <taxon>Bacteria</taxon>
        <taxon>Bacillati</taxon>
        <taxon>Actinomycetota</taxon>
        <taxon>Actinomycetes</taxon>
        <taxon>Streptosporangiales</taxon>
        <taxon>Streptosporangiaceae</taxon>
        <taxon>Nonomuraea</taxon>
    </lineage>
</organism>
<dbReference type="InterPro" id="IPR013098">
    <property type="entry name" value="Ig_I-set"/>
</dbReference>
<dbReference type="SUPFAM" id="SSF75011">
    <property type="entry name" value="3-carboxy-cis,cis-mucoante lactonizing enzyme"/>
    <property type="match status" value="1"/>
</dbReference>
<keyword evidence="2" id="KW-0732">Signal</keyword>
<dbReference type="PROSITE" id="PS50835">
    <property type="entry name" value="IG_LIKE"/>
    <property type="match status" value="1"/>
</dbReference>
<dbReference type="InterPro" id="IPR036179">
    <property type="entry name" value="Ig-like_dom_sf"/>
</dbReference>
<protein>
    <submittedName>
        <fullName evidence="4">Immunoglobulin I-set domain-containing protein</fullName>
    </submittedName>
</protein>
<dbReference type="InterPro" id="IPR013783">
    <property type="entry name" value="Ig-like_fold"/>
</dbReference>
<dbReference type="OrthoDB" id="7210788at2"/>
<dbReference type="InterPro" id="IPR007331">
    <property type="entry name" value="Htaa"/>
</dbReference>
<dbReference type="EMBL" id="FNVT01000003">
    <property type="protein sequence ID" value="SEG63680.1"/>
    <property type="molecule type" value="Genomic_DNA"/>
</dbReference>
<dbReference type="Pfam" id="PF13731">
    <property type="entry name" value="WxL"/>
    <property type="match status" value="1"/>
</dbReference>
<evidence type="ECO:0000313" key="4">
    <source>
        <dbReference type="EMBL" id="SEG63680.1"/>
    </source>
</evidence>
<dbReference type="Proteomes" id="UP000236732">
    <property type="component" value="Unassembled WGS sequence"/>
</dbReference>
<reference evidence="4 5" key="1">
    <citation type="submission" date="2016-10" db="EMBL/GenBank/DDBJ databases">
        <authorList>
            <person name="de Groot N.N."/>
        </authorList>
    </citation>
    <scope>NUCLEOTIDE SEQUENCE [LARGE SCALE GENOMIC DNA]</scope>
    <source>
        <strain evidence="4 5">CGMCC 4.7037</strain>
    </source>
</reference>
<keyword evidence="5" id="KW-1185">Reference proteome</keyword>
<dbReference type="RefSeq" id="WP_103956258.1">
    <property type="nucleotide sequence ID" value="NZ_FNVT01000003.1"/>
</dbReference>
<feature type="chain" id="PRO_5009294062" evidence="2">
    <location>
        <begin position="27"/>
        <end position="742"/>
    </location>
</feature>
<feature type="region of interest" description="Disordered" evidence="1">
    <location>
        <begin position="189"/>
        <end position="231"/>
    </location>
</feature>
<evidence type="ECO:0000256" key="1">
    <source>
        <dbReference type="SAM" id="MobiDB-lite"/>
    </source>
</evidence>
<proteinExistence type="predicted"/>
<gene>
    <name evidence="4" type="ORF">SAMN05444920_103614</name>
</gene>
<evidence type="ECO:0000259" key="3">
    <source>
        <dbReference type="PROSITE" id="PS50835"/>
    </source>
</evidence>